<evidence type="ECO:0000256" key="4">
    <source>
        <dbReference type="ARBA" id="ARBA00022475"/>
    </source>
</evidence>
<feature type="transmembrane region" description="Helical" evidence="8">
    <location>
        <begin position="7"/>
        <end position="26"/>
    </location>
</feature>
<dbReference type="PROSITE" id="PS50850">
    <property type="entry name" value="MFS"/>
    <property type="match status" value="1"/>
</dbReference>
<dbReference type="InterPro" id="IPR036259">
    <property type="entry name" value="MFS_trans_sf"/>
</dbReference>
<dbReference type="GO" id="GO:1990961">
    <property type="term" value="P:xenobiotic detoxification by transmembrane export across the plasma membrane"/>
    <property type="evidence" value="ECO:0007669"/>
    <property type="project" value="InterPro"/>
</dbReference>
<evidence type="ECO:0000256" key="3">
    <source>
        <dbReference type="ARBA" id="ARBA00022448"/>
    </source>
</evidence>
<feature type="transmembrane region" description="Helical" evidence="8">
    <location>
        <begin position="132"/>
        <end position="156"/>
    </location>
</feature>
<dbReference type="Proteomes" id="UP000198975">
    <property type="component" value="Unassembled WGS sequence"/>
</dbReference>
<dbReference type="OrthoDB" id="9814303at2"/>
<dbReference type="PANTHER" id="PTHR23502">
    <property type="entry name" value="MAJOR FACILITATOR SUPERFAMILY"/>
    <property type="match status" value="1"/>
</dbReference>
<dbReference type="InterPro" id="IPR020846">
    <property type="entry name" value="MFS_dom"/>
</dbReference>
<evidence type="ECO:0000256" key="7">
    <source>
        <dbReference type="ARBA" id="ARBA00023136"/>
    </source>
</evidence>
<dbReference type="Gene3D" id="1.20.1720.10">
    <property type="entry name" value="Multidrug resistance protein D"/>
    <property type="match status" value="1"/>
</dbReference>
<evidence type="ECO:0000256" key="2">
    <source>
        <dbReference type="ARBA" id="ARBA00006236"/>
    </source>
</evidence>
<feature type="transmembrane region" description="Helical" evidence="8">
    <location>
        <begin position="208"/>
        <end position="226"/>
    </location>
</feature>
<evidence type="ECO:0000256" key="8">
    <source>
        <dbReference type="RuleBase" id="RU365088"/>
    </source>
</evidence>
<feature type="transmembrane region" description="Helical" evidence="8">
    <location>
        <begin position="278"/>
        <end position="295"/>
    </location>
</feature>
<keyword evidence="4" id="KW-1003">Cell membrane</keyword>
<feature type="transmembrane region" description="Helical" evidence="8">
    <location>
        <begin position="75"/>
        <end position="93"/>
    </location>
</feature>
<dbReference type="SUPFAM" id="SSF103473">
    <property type="entry name" value="MFS general substrate transporter"/>
    <property type="match status" value="1"/>
</dbReference>
<dbReference type="CDD" id="cd17320">
    <property type="entry name" value="MFS_MdfA_MDR_like"/>
    <property type="match status" value="1"/>
</dbReference>
<feature type="transmembrane region" description="Helical" evidence="8">
    <location>
        <begin position="360"/>
        <end position="381"/>
    </location>
</feature>
<evidence type="ECO:0000259" key="9">
    <source>
        <dbReference type="PROSITE" id="PS50850"/>
    </source>
</evidence>
<feature type="transmembrane region" description="Helical" evidence="8">
    <location>
        <begin position="335"/>
        <end position="354"/>
    </location>
</feature>
<dbReference type="InterPro" id="IPR011701">
    <property type="entry name" value="MFS"/>
</dbReference>
<dbReference type="PANTHER" id="PTHR23502:SF132">
    <property type="entry name" value="POLYAMINE TRANSPORTER 2-RELATED"/>
    <property type="match status" value="1"/>
</dbReference>
<feature type="transmembrane region" description="Helical" evidence="8">
    <location>
        <begin position="46"/>
        <end position="63"/>
    </location>
</feature>
<keyword evidence="5 8" id="KW-0812">Transmembrane</keyword>
<keyword evidence="3 8" id="KW-0813">Transport</keyword>
<evidence type="ECO:0000256" key="6">
    <source>
        <dbReference type="ARBA" id="ARBA00022989"/>
    </source>
</evidence>
<feature type="domain" description="Major facilitator superfamily (MFS) profile" evidence="9">
    <location>
        <begin position="8"/>
        <end position="385"/>
    </location>
</feature>
<feature type="transmembrane region" description="Helical" evidence="8">
    <location>
        <begin position="162"/>
        <end position="182"/>
    </location>
</feature>
<name>A0A1C4A0V1_9ENTR</name>
<evidence type="ECO:0000313" key="11">
    <source>
        <dbReference type="Proteomes" id="UP000198975"/>
    </source>
</evidence>
<keyword evidence="6 8" id="KW-1133">Transmembrane helix</keyword>
<accession>A0A1C4A0V1</accession>
<keyword evidence="11" id="KW-1185">Reference proteome</keyword>
<protein>
    <recommendedName>
        <fullName evidence="8">Bcr/CflA family efflux transporter</fullName>
    </recommendedName>
</protein>
<dbReference type="InterPro" id="IPR004812">
    <property type="entry name" value="Efflux_drug-R_Bcr/CmlA"/>
</dbReference>
<dbReference type="AlphaFoldDB" id="A0A1C4A0V1"/>
<dbReference type="RefSeq" id="WP_088237322.1">
    <property type="nucleotide sequence ID" value="NZ_FMAY01000002.1"/>
</dbReference>
<gene>
    <name evidence="10" type="ORF">GA0061071_102326</name>
</gene>
<dbReference type="GO" id="GO:0005886">
    <property type="term" value="C:plasma membrane"/>
    <property type="evidence" value="ECO:0007669"/>
    <property type="project" value="UniProtKB-SubCell"/>
</dbReference>
<evidence type="ECO:0000313" key="10">
    <source>
        <dbReference type="EMBL" id="SCB88193.1"/>
    </source>
</evidence>
<feature type="transmembrane region" description="Helical" evidence="8">
    <location>
        <begin position="246"/>
        <end position="266"/>
    </location>
</feature>
<keyword evidence="8" id="KW-0997">Cell inner membrane</keyword>
<keyword evidence="7 8" id="KW-0472">Membrane</keyword>
<dbReference type="Pfam" id="PF07690">
    <property type="entry name" value="MFS_1"/>
    <property type="match status" value="1"/>
</dbReference>
<dbReference type="EMBL" id="FMAY01000002">
    <property type="protein sequence ID" value="SCB88193.1"/>
    <property type="molecule type" value="Genomic_DNA"/>
</dbReference>
<sequence>MSRISPAYAIVLGMLTAIGPICTDLYLPALPDITRQMDTTNTLTQLSLTASLIGLGLGQLFFGPLSDRMGRKRPLLLSLLLFIVSSVLCASTQAIHGLIFWRFVQGIAGAGGSVLSRAIARDKYQGTQLTQFFALLMTITGIAPIVSPILGGYITSLLHWRALFWTMAIIGVVLVLCATLLLTETLQERSHSESLLITSLIVLKNRQFSTFCFIQAFMLSGLFSYIGSSSFVLQNEYGLTPIQFSLVFGINGVGMILSALIFARLARHISGVTLLKNGLALAVLLALMTAVFAWLNMAVLALVGLFFTVAVNSGISTIAGSAAMNSVDARHSGTASALLGMLMFVFGGIATPLSGLGGEAMWKMSIAIVLAYSAAMVIHIGGRQRSQRQ</sequence>
<organism evidence="10 11">
    <name type="scientific">Kosakonia oryzendophytica</name>
    <dbReference type="NCBI Taxonomy" id="1005665"/>
    <lineage>
        <taxon>Bacteria</taxon>
        <taxon>Pseudomonadati</taxon>
        <taxon>Pseudomonadota</taxon>
        <taxon>Gammaproteobacteria</taxon>
        <taxon>Enterobacterales</taxon>
        <taxon>Enterobacteriaceae</taxon>
        <taxon>Kosakonia</taxon>
    </lineage>
</organism>
<evidence type="ECO:0000256" key="1">
    <source>
        <dbReference type="ARBA" id="ARBA00004651"/>
    </source>
</evidence>
<comment type="subcellular location">
    <subcellularLocation>
        <location evidence="8">Cell inner membrane</location>
        <topology evidence="8">Multi-pass membrane protein</topology>
    </subcellularLocation>
    <subcellularLocation>
        <location evidence="1">Cell membrane</location>
        <topology evidence="1">Multi-pass membrane protein</topology>
    </subcellularLocation>
</comment>
<dbReference type="NCBIfam" id="TIGR00710">
    <property type="entry name" value="efflux_Bcr_CflA"/>
    <property type="match status" value="1"/>
</dbReference>
<evidence type="ECO:0000256" key="5">
    <source>
        <dbReference type="ARBA" id="ARBA00022692"/>
    </source>
</evidence>
<feature type="transmembrane region" description="Helical" evidence="8">
    <location>
        <begin position="99"/>
        <end position="120"/>
    </location>
</feature>
<dbReference type="PRINTS" id="PR01036">
    <property type="entry name" value="TCRTETB"/>
</dbReference>
<feature type="transmembrane region" description="Helical" evidence="8">
    <location>
        <begin position="301"/>
        <end position="323"/>
    </location>
</feature>
<dbReference type="GO" id="GO:0042910">
    <property type="term" value="F:xenobiotic transmembrane transporter activity"/>
    <property type="evidence" value="ECO:0007669"/>
    <property type="project" value="InterPro"/>
</dbReference>
<comment type="similarity">
    <text evidence="2 8">Belongs to the major facilitator superfamily. Bcr/CmlA family.</text>
</comment>
<reference evidence="11" key="1">
    <citation type="submission" date="2016-08" db="EMBL/GenBank/DDBJ databases">
        <authorList>
            <person name="Varghese N."/>
            <person name="Submissions Spin"/>
        </authorList>
    </citation>
    <scope>NUCLEOTIDE SEQUENCE [LARGE SCALE GENOMIC DNA]</scope>
    <source>
        <strain evidence="11">REICA_082</strain>
    </source>
</reference>
<proteinExistence type="inferred from homology"/>